<evidence type="ECO:0000256" key="17">
    <source>
        <dbReference type="ARBA" id="ARBA00047295"/>
    </source>
</evidence>
<gene>
    <name evidence="20" type="ORF">SAMN04487894_12125</name>
</gene>
<keyword evidence="8" id="KW-0597">Phosphoprotein</keyword>
<evidence type="ECO:0000256" key="7">
    <source>
        <dbReference type="ARBA" id="ARBA00022519"/>
    </source>
</evidence>
<feature type="transmembrane region" description="Helical" evidence="18">
    <location>
        <begin position="249"/>
        <end position="270"/>
    </location>
</feature>
<reference evidence="21" key="1">
    <citation type="submission" date="2016-10" db="EMBL/GenBank/DDBJ databases">
        <authorList>
            <person name="Varghese N."/>
            <person name="Submissions S."/>
        </authorList>
    </citation>
    <scope>NUCLEOTIDE SEQUENCE [LARGE SCALE GENOMIC DNA]</scope>
    <source>
        <strain evidence="21">DSM 25811 / CCM 8410 / LMG 26954 / E90</strain>
    </source>
</reference>
<sequence length="845" mass="91864">MKYQLQSNTENFWTCTAGRLLALLSCTPDGLSSEEAARRLKQYGPNQVKDKSRSSLLLLFLRQFKSPITIMLIATAILSAFLGDASDMVIILTIVLISSSLSFWQEKGANKAVQQLLKLVQLRFSVIRDGCKQEVPFETAVPGDIIYLSAGDIIPADCLLLDANGLFVDEATFTGETFPVEKRTGVVAADAPLMKRSNSLLMGSSIVSGKGTALVVHTGEFTEFGKIAASLQLAAVETGFERGIRRFGYLLMELTLLLVLSIFAINVLLHKPPLDAFLFSLALAVGLTPQLLPAIVSINLSTGAARMAAKNVVVKRLSSIENLGSVNVLCSDKTGTLTEGRVVLKEALDAAGNASRKVAEYARINAALQQGFHNPIDQAITTAFAGCRGNDTVLGEIPYDFIRKRLTIQVADGAGSLMITKGAFKEVLGCCSFVETGTGVEPLSASIAGLEERFRILSNEGVRTLGIAYRKPVSASVISREDEKDMIFLGYITFFDPLKADIVATIKQLHESGVVLKVITGDNAFVSARMAENIGLKGAAILTGPELRNISDPALVQRVRQVEVFAEMEPNQKERIIRALKKAGCIVGYMGDGINDASALHVADVGISVDSAADVAKQAADIVLLKRDLGVLLDGIIEGRKTFANTMKYIFIATSANFGNMFSMAGASLFLSFLPLLPKQILLTNLLTDFPETAISKDNVDGRFIKGPQHWDLTFIRKFMIVFGLLSSVFDYLTFGVLLFLLHADEKAFQSGWFTESVISAVLVLLIVRTRLSVFKSRPGKLLAWAAIAIVLITLLLPFTPVGFFFGFVALPFPFYVWMAGIVLCYAACAEFAKRRFYHKITRHE</sequence>
<evidence type="ECO:0000256" key="11">
    <source>
        <dbReference type="ARBA" id="ARBA00022840"/>
    </source>
</evidence>
<dbReference type="NCBIfam" id="TIGR01524">
    <property type="entry name" value="ATPase-IIIB_Mg"/>
    <property type="match status" value="1"/>
</dbReference>
<dbReference type="InterPro" id="IPR044492">
    <property type="entry name" value="P_typ_ATPase_HD_dom"/>
</dbReference>
<dbReference type="SFLD" id="SFLDF00027">
    <property type="entry name" value="p-type_atpase"/>
    <property type="match status" value="1"/>
</dbReference>
<evidence type="ECO:0000256" key="1">
    <source>
        <dbReference type="ARBA" id="ARBA00003954"/>
    </source>
</evidence>
<comment type="similarity">
    <text evidence="3">Belongs to the cation transport ATPase (P-type) (TC 3.A.3) family. Type IIIB subfamily.</text>
</comment>
<feature type="domain" description="Cation-transporting P-type ATPase N-terminal" evidence="19">
    <location>
        <begin position="11"/>
        <end position="84"/>
    </location>
</feature>
<evidence type="ECO:0000313" key="21">
    <source>
        <dbReference type="Proteomes" id="UP000198757"/>
    </source>
</evidence>
<dbReference type="SFLD" id="SFLDS00003">
    <property type="entry name" value="Haloacid_Dehalogenase"/>
    <property type="match status" value="1"/>
</dbReference>
<dbReference type="InterPro" id="IPR006068">
    <property type="entry name" value="ATPase_P-typ_cation-transptr_C"/>
</dbReference>
<evidence type="ECO:0000256" key="4">
    <source>
        <dbReference type="ARBA" id="ARBA00012786"/>
    </source>
</evidence>
<dbReference type="InterPro" id="IPR023299">
    <property type="entry name" value="ATPase_P-typ_cyto_dom_N"/>
</dbReference>
<evidence type="ECO:0000256" key="18">
    <source>
        <dbReference type="SAM" id="Phobius"/>
    </source>
</evidence>
<keyword evidence="13" id="KW-1278">Translocase</keyword>
<dbReference type="Gene3D" id="3.40.50.1000">
    <property type="entry name" value="HAD superfamily/HAD-like"/>
    <property type="match status" value="1"/>
</dbReference>
<keyword evidence="15 18" id="KW-0472">Membrane</keyword>
<dbReference type="EC" id="7.2.2.14" evidence="4"/>
<dbReference type="Pfam" id="PF00702">
    <property type="entry name" value="Hydrolase"/>
    <property type="match status" value="1"/>
</dbReference>
<dbReference type="PANTHER" id="PTHR42861">
    <property type="entry name" value="CALCIUM-TRANSPORTING ATPASE"/>
    <property type="match status" value="1"/>
</dbReference>
<evidence type="ECO:0000256" key="14">
    <source>
        <dbReference type="ARBA" id="ARBA00022989"/>
    </source>
</evidence>
<dbReference type="SUPFAM" id="SSF81665">
    <property type="entry name" value="Calcium ATPase, transmembrane domain M"/>
    <property type="match status" value="1"/>
</dbReference>
<dbReference type="Proteomes" id="UP000198757">
    <property type="component" value="Unassembled WGS sequence"/>
</dbReference>
<dbReference type="STRING" id="1285928.SAMN04487894_12125"/>
<dbReference type="InterPro" id="IPR006415">
    <property type="entry name" value="P-type_ATPase_IIIB"/>
</dbReference>
<dbReference type="SFLD" id="SFLDG00002">
    <property type="entry name" value="C1.7:_P-type_atpase_like"/>
    <property type="match status" value="1"/>
</dbReference>
<keyword evidence="7" id="KW-0997">Cell inner membrane</keyword>
<evidence type="ECO:0000256" key="10">
    <source>
        <dbReference type="ARBA" id="ARBA00022741"/>
    </source>
</evidence>
<comment type="subcellular location">
    <subcellularLocation>
        <location evidence="2">Cell inner membrane</location>
        <topology evidence="2">Multi-pass membrane protein</topology>
    </subcellularLocation>
</comment>
<evidence type="ECO:0000256" key="9">
    <source>
        <dbReference type="ARBA" id="ARBA00022692"/>
    </source>
</evidence>
<dbReference type="Pfam" id="PF00689">
    <property type="entry name" value="Cation_ATPase_C"/>
    <property type="match status" value="1"/>
</dbReference>
<dbReference type="InterPro" id="IPR004014">
    <property type="entry name" value="ATPase_P-typ_cation-transptr_N"/>
</dbReference>
<keyword evidence="14 18" id="KW-1133">Transmembrane helix</keyword>
<feature type="transmembrane region" description="Helical" evidence="18">
    <location>
        <begin position="782"/>
        <end position="809"/>
    </location>
</feature>
<dbReference type="InterPro" id="IPR023214">
    <property type="entry name" value="HAD_sf"/>
</dbReference>
<proteinExistence type="inferred from homology"/>
<evidence type="ECO:0000256" key="16">
    <source>
        <dbReference type="ARBA" id="ARBA00029806"/>
    </source>
</evidence>
<protein>
    <recommendedName>
        <fullName evidence="5">Magnesium-transporting ATPase, P-type 1</fullName>
        <ecNumber evidence="4">7.2.2.14</ecNumber>
    </recommendedName>
    <alternativeName>
        <fullName evidence="16">Mg(2+) transport ATPase, P-type 1</fullName>
    </alternativeName>
</protein>
<dbReference type="RefSeq" id="WP_090392968.1">
    <property type="nucleotide sequence ID" value="NZ_FMZO01000021.1"/>
</dbReference>
<keyword evidence="21" id="KW-1185">Reference proteome</keyword>
<comment type="function">
    <text evidence="1">Mediates magnesium influx to the cytosol.</text>
</comment>
<evidence type="ECO:0000256" key="3">
    <source>
        <dbReference type="ARBA" id="ARBA00008746"/>
    </source>
</evidence>
<evidence type="ECO:0000256" key="8">
    <source>
        <dbReference type="ARBA" id="ARBA00022553"/>
    </source>
</evidence>
<dbReference type="GO" id="GO:0015444">
    <property type="term" value="F:P-type magnesium transporter activity"/>
    <property type="evidence" value="ECO:0007669"/>
    <property type="project" value="UniProtKB-EC"/>
</dbReference>
<evidence type="ECO:0000313" key="20">
    <source>
        <dbReference type="EMBL" id="SDE10271.1"/>
    </source>
</evidence>
<dbReference type="InterPro" id="IPR008250">
    <property type="entry name" value="ATPase_P-typ_transduc_dom_A_sf"/>
</dbReference>
<dbReference type="Gene3D" id="2.70.150.10">
    <property type="entry name" value="Calcium-transporting ATPase, cytoplasmic transduction domain A"/>
    <property type="match status" value="1"/>
</dbReference>
<dbReference type="Pfam" id="PF00690">
    <property type="entry name" value="Cation_ATPase_N"/>
    <property type="match status" value="1"/>
</dbReference>
<dbReference type="PROSITE" id="PS00154">
    <property type="entry name" value="ATPASE_E1_E2"/>
    <property type="match status" value="1"/>
</dbReference>
<dbReference type="OrthoDB" id="9770315at2"/>
<evidence type="ECO:0000259" key="19">
    <source>
        <dbReference type="SMART" id="SM00831"/>
    </source>
</evidence>
<dbReference type="InterPro" id="IPR001757">
    <property type="entry name" value="P_typ_ATPase"/>
</dbReference>
<evidence type="ECO:0000256" key="12">
    <source>
        <dbReference type="ARBA" id="ARBA00022842"/>
    </source>
</evidence>
<dbReference type="Gene3D" id="1.20.1110.10">
    <property type="entry name" value="Calcium-transporting ATPase, transmembrane domain"/>
    <property type="match status" value="1"/>
</dbReference>
<dbReference type="NCBIfam" id="TIGR01494">
    <property type="entry name" value="ATPase_P-type"/>
    <property type="match status" value="2"/>
</dbReference>
<evidence type="ECO:0000256" key="5">
    <source>
        <dbReference type="ARBA" id="ARBA00013555"/>
    </source>
</evidence>
<organism evidence="20 21">
    <name type="scientific">Niabella drilacis (strain DSM 25811 / CCM 8410 / CCUG 62505 / LMG 26954 / E90)</name>
    <dbReference type="NCBI Taxonomy" id="1285928"/>
    <lineage>
        <taxon>Bacteria</taxon>
        <taxon>Pseudomonadati</taxon>
        <taxon>Bacteroidota</taxon>
        <taxon>Chitinophagia</taxon>
        <taxon>Chitinophagales</taxon>
        <taxon>Chitinophagaceae</taxon>
        <taxon>Niabella</taxon>
    </lineage>
</organism>
<name>A0A1G7A676_NIADE</name>
<dbReference type="PRINTS" id="PR01836">
    <property type="entry name" value="MGATPASE"/>
</dbReference>
<keyword evidence="6" id="KW-1003">Cell membrane</keyword>
<dbReference type="SMART" id="SM00831">
    <property type="entry name" value="Cation_ATPase_N"/>
    <property type="match status" value="1"/>
</dbReference>
<keyword evidence="9 18" id="KW-0812">Transmembrane</keyword>
<feature type="transmembrane region" description="Helical" evidence="18">
    <location>
        <begin position="88"/>
        <end position="104"/>
    </location>
</feature>
<evidence type="ECO:0000256" key="13">
    <source>
        <dbReference type="ARBA" id="ARBA00022967"/>
    </source>
</evidence>
<accession>A0A1G7A676</accession>
<dbReference type="GO" id="GO:0016887">
    <property type="term" value="F:ATP hydrolysis activity"/>
    <property type="evidence" value="ECO:0007669"/>
    <property type="project" value="InterPro"/>
</dbReference>
<evidence type="ECO:0000256" key="2">
    <source>
        <dbReference type="ARBA" id="ARBA00004429"/>
    </source>
</evidence>
<dbReference type="FunFam" id="3.40.50.1000:FF:000001">
    <property type="entry name" value="Phospholipid-transporting ATPase IC"/>
    <property type="match status" value="1"/>
</dbReference>
<keyword evidence="12" id="KW-0460">Magnesium</keyword>
<feature type="transmembrane region" description="Helical" evidence="18">
    <location>
        <begin position="815"/>
        <end position="833"/>
    </location>
</feature>
<dbReference type="Gene3D" id="3.40.1110.10">
    <property type="entry name" value="Calcium-transporting ATPase, cytoplasmic domain N"/>
    <property type="match status" value="1"/>
</dbReference>
<dbReference type="SUPFAM" id="SSF56784">
    <property type="entry name" value="HAD-like"/>
    <property type="match status" value="1"/>
</dbReference>
<dbReference type="Pfam" id="PF00122">
    <property type="entry name" value="E1-E2_ATPase"/>
    <property type="match status" value="1"/>
</dbReference>
<evidence type="ECO:0000256" key="6">
    <source>
        <dbReference type="ARBA" id="ARBA00022475"/>
    </source>
</evidence>
<dbReference type="InterPro" id="IPR036412">
    <property type="entry name" value="HAD-like_sf"/>
</dbReference>
<keyword evidence="11" id="KW-0067">ATP-binding</keyword>
<dbReference type="AlphaFoldDB" id="A0A1G7A676"/>
<dbReference type="EMBL" id="FMZO01000021">
    <property type="protein sequence ID" value="SDE10271.1"/>
    <property type="molecule type" value="Genomic_DNA"/>
</dbReference>
<comment type="catalytic activity">
    <reaction evidence="17">
        <text>Mg(2+)(out) + ATP + H2O = Mg(2+)(in) + ADP + phosphate + H(+)</text>
        <dbReference type="Rhea" id="RHEA:10260"/>
        <dbReference type="ChEBI" id="CHEBI:15377"/>
        <dbReference type="ChEBI" id="CHEBI:15378"/>
        <dbReference type="ChEBI" id="CHEBI:18420"/>
        <dbReference type="ChEBI" id="CHEBI:30616"/>
        <dbReference type="ChEBI" id="CHEBI:43474"/>
        <dbReference type="ChEBI" id="CHEBI:456216"/>
        <dbReference type="EC" id="7.2.2.14"/>
    </reaction>
</comment>
<dbReference type="GO" id="GO:0005524">
    <property type="term" value="F:ATP binding"/>
    <property type="evidence" value="ECO:0007669"/>
    <property type="project" value="UniProtKB-KW"/>
</dbReference>
<feature type="transmembrane region" description="Helical" evidence="18">
    <location>
        <begin position="753"/>
        <end position="770"/>
    </location>
</feature>
<dbReference type="GO" id="GO:0005886">
    <property type="term" value="C:plasma membrane"/>
    <property type="evidence" value="ECO:0007669"/>
    <property type="project" value="UniProtKB-SubCell"/>
</dbReference>
<dbReference type="InterPro" id="IPR059000">
    <property type="entry name" value="ATPase_P-type_domA"/>
</dbReference>
<feature type="transmembrane region" description="Helical" evidence="18">
    <location>
        <begin position="56"/>
        <end position="82"/>
    </location>
</feature>
<dbReference type="InterPro" id="IPR018303">
    <property type="entry name" value="ATPase_P-typ_P_site"/>
</dbReference>
<feature type="transmembrane region" description="Helical" evidence="18">
    <location>
        <begin position="719"/>
        <end position="741"/>
    </location>
</feature>
<dbReference type="InterPro" id="IPR023298">
    <property type="entry name" value="ATPase_P-typ_TM_dom_sf"/>
</dbReference>
<feature type="transmembrane region" description="Helical" evidence="18">
    <location>
        <begin position="276"/>
        <end position="300"/>
    </location>
</feature>
<keyword evidence="10" id="KW-0547">Nucleotide-binding</keyword>
<evidence type="ECO:0000256" key="15">
    <source>
        <dbReference type="ARBA" id="ARBA00023136"/>
    </source>
</evidence>
<dbReference type="SUPFAM" id="SSF81653">
    <property type="entry name" value="Calcium ATPase, transduction domain A"/>
    <property type="match status" value="1"/>
</dbReference>